<keyword evidence="2" id="KW-1185">Reference proteome</keyword>
<organism evidence="1 2">
    <name type="scientific">Blastomyces gilchristii (strain SLH14081)</name>
    <name type="common">Blastomyces dermatitidis</name>
    <dbReference type="NCBI Taxonomy" id="559298"/>
    <lineage>
        <taxon>Eukaryota</taxon>
        <taxon>Fungi</taxon>
        <taxon>Dikarya</taxon>
        <taxon>Ascomycota</taxon>
        <taxon>Pezizomycotina</taxon>
        <taxon>Eurotiomycetes</taxon>
        <taxon>Eurotiomycetidae</taxon>
        <taxon>Onygenales</taxon>
        <taxon>Ajellomycetaceae</taxon>
        <taxon>Blastomyces</taxon>
    </lineage>
</organism>
<evidence type="ECO:0000313" key="2">
    <source>
        <dbReference type="Proteomes" id="UP000002038"/>
    </source>
</evidence>
<proteinExistence type="predicted"/>
<accession>A0A179ULC7</accession>
<dbReference type="Proteomes" id="UP000002038">
    <property type="component" value="Unassembled WGS sequence"/>
</dbReference>
<name>A0A179ULC7_BLAGS</name>
<dbReference type="KEGG" id="bgh:BDBG_04929"/>
<dbReference type="GeneID" id="8504579"/>
<dbReference type="EMBL" id="GG657455">
    <property type="protein sequence ID" value="OAT08690.1"/>
    <property type="molecule type" value="Genomic_DNA"/>
</dbReference>
<dbReference type="VEuPathDB" id="FungiDB:BDBG_04929"/>
<sequence length="161" mass="18537">MAEFLSQRKEEMTVTAVGGVVNTLFLHNRMSTHDVDIFGSNLNNNSRVLFDEAMQYAIRRSSAPLGTDWFNTENQIWLSPSLHRELTEEAMRQNVVVFHRRGLKVLACTMELCLLGQNFQTAHRRVSDSPLRLSRRRSLSPSVHQLSRWPTRFTGYNRGMG</sequence>
<protein>
    <submittedName>
        <fullName evidence="1">Uncharacterized protein</fullName>
    </submittedName>
</protein>
<reference evidence="2" key="1">
    <citation type="journal article" date="2015" name="PLoS Genet.">
        <title>The dynamic genome and transcriptome of the human fungal pathogen Blastomyces and close relative Emmonsia.</title>
        <authorList>
            <person name="Munoz J.F."/>
            <person name="Gauthier G.M."/>
            <person name="Desjardins C.A."/>
            <person name="Gallo J.E."/>
            <person name="Holder J."/>
            <person name="Sullivan T.D."/>
            <person name="Marty A.J."/>
            <person name="Carmen J.C."/>
            <person name="Chen Z."/>
            <person name="Ding L."/>
            <person name="Gujja S."/>
            <person name="Magrini V."/>
            <person name="Misas E."/>
            <person name="Mitreva M."/>
            <person name="Priest M."/>
            <person name="Saif S."/>
            <person name="Whiston E.A."/>
            <person name="Young S."/>
            <person name="Zeng Q."/>
            <person name="Goldman W.E."/>
            <person name="Mardis E.R."/>
            <person name="Taylor J.W."/>
            <person name="McEwen J.G."/>
            <person name="Clay O.K."/>
            <person name="Klein B.S."/>
            <person name="Cuomo C.A."/>
        </authorList>
    </citation>
    <scope>NUCLEOTIDE SEQUENCE [LARGE SCALE GENOMIC DNA]</scope>
    <source>
        <strain evidence="2">SLH14081</strain>
    </source>
</reference>
<evidence type="ECO:0000313" key="1">
    <source>
        <dbReference type="EMBL" id="OAT08690.1"/>
    </source>
</evidence>
<dbReference type="RefSeq" id="XP_031578422.1">
    <property type="nucleotide sequence ID" value="XM_031721910.1"/>
</dbReference>
<gene>
    <name evidence="1" type="ORF">BDBG_04929</name>
</gene>
<dbReference type="OrthoDB" id="4206336at2759"/>
<dbReference type="AlphaFoldDB" id="A0A179ULC7"/>